<keyword evidence="2" id="KW-1185">Reference proteome</keyword>
<sequence length="161" mass="18688">MKLPASTDIFSLNINWGLTYELPNETKPILDAFKPAMKRRNRRSVYRGVETILTSMGYDGRSCLLRSLCEAGQRFKIKEDSLIYHILSIIFRFPLEPLDKREPDTHRIYHYASSLGTDQDNLDQNPDDIHQKCSETFRCPFSLIDLALGYYSQNPYFGLKT</sequence>
<dbReference type="PANTHER" id="PTHR21398:SF7">
    <property type="entry name" value="LP19941P"/>
    <property type="match status" value="1"/>
</dbReference>
<evidence type="ECO:0000313" key="1">
    <source>
        <dbReference type="EMBL" id="KAF7280664.1"/>
    </source>
</evidence>
<accession>A0A834MJG3</accession>
<dbReference type="Pfam" id="PF07841">
    <property type="entry name" value="DM4_12"/>
    <property type="match status" value="1"/>
</dbReference>
<name>A0A834MJG3_RHYFE</name>
<dbReference type="EMBL" id="JAACXV010000278">
    <property type="protein sequence ID" value="KAF7280664.1"/>
    <property type="molecule type" value="Genomic_DNA"/>
</dbReference>
<comment type="caution">
    <text evidence="1">The sequence shown here is derived from an EMBL/GenBank/DDBJ whole genome shotgun (WGS) entry which is preliminary data.</text>
</comment>
<proteinExistence type="predicted"/>
<reference evidence="1" key="1">
    <citation type="submission" date="2020-08" db="EMBL/GenBank/DDBJ databases">
        <title>Genome sequencing and assembly of the red palm weevil Rhynchophorus ferrugineus.</title>
        <authorList>
            <person name="Dias G.B."/>
            <person name="Bergman C.M."/>
            <person name="Manee M."/>
        </authorList>
    </citation>
    <scope>NUCLEOTIDE SEQUENCE</scope>
    <source>
        <strain evidence="1">AA-2017</strain>
        <tissue evidence="1">Whole larva</tissue>
    </source>
</reference>
<dbReference type="OrthoDB" id="8185446at2759"/>
<protein>
    <submittedName>
        <fullName evidence="1">Uncharacterized protein</fullName>
    </submittedName>
</protein>
<gene>
    <name evidence="1" type="ORF">GWI33_005630</name>
</gene>
<evidence type="ECO:0000313" key="2">
    <source>
        <dbReference type="Proteomes" id="UP000625711"/>
    </source>
</evidence>
<dbReference type="SMART" id="SM00718">
    <property type="entry name" value="DM4_12"/>
    <property type="match status" value="1"/>
</dbReference>
<dbReference type="AlphaFoldDB" id="A0A834MJG3"/>
<organism evidence="1 2">
    <name type="scientific">Rhynchophorus ferrugineus</name>
    <name type="common">Red palm weevil</name>
    <name type="synonym">Curculio ferrugineus</name>
    <dbReference type="NCBI Taxonomy" id="354439"/>
    <lineage>
        <taxon>Eukaryota</taxon>
        <taxon>Metazoa</taxon>
        <taxon>Ecdysozoa</taxon>
        <taxon>Arthropoda</taxon>
        <taxon>Hexapoda</taxon>
        <taxon>Insecta</taxon>
        <taxon>Pterygota</taxon>
        <taxon>Neoptera</taxon>
        <taxon>Endopterygota</taxon>
        <taxon>Coleoptera</taxon>
        <taxon>Polyphaga</taxon>
        <taxon>Cucujiformia</taxon>
        <taxon>Curculionidae</taxon>
        <taxon>Dryophthorinae</taxon>
        <taxon>Rhynchophorus</taxon>
    </lineage>
</organism>
<dbReference type="InterPro" id="IPR006631">
    <property type="entry name" value="DM4_12"/>
</dbReference>
<dbReference type="PANTHER" id="PTHR21398">
    <property type="entry name" value="AGAP007094-PA"/>
    <property type="match status" value="1"/>
</dbReference>
<dbReference type="Proteomes" id="UP000625711">
    <property type="component" value="Unassembled WGS sequence"/>
</dbReference>